<dbReference type="PROSITE" id="PS51059">
    <property type="entry name" value="PARP_CATALYTIC"/>
    <property type="match status" value="1"/>
</dbReference>
<sequence length="360" mass="41017">MMDSNAKASLPTIGPENSNHQASSQSCTLGMRKSKSSLEENDDDEDVKKLKSFISKNFAGCDLTLCIFMAAAKTFKIDQCLRPFPQCFVDDNNEKDFVRLKKTCDKIPPLKDFLTLPSKNISKDIRNLLSYLFMESGIPVFSDCSVENLPLSVVNKQASISALPQYVFEVNYNSKFEEAFKKRKGSREIIYAFHGSSVHNFYSILKFGLQQHFRQSKEVLFGNGIYLSNEISVCTNYSPFGETWENSSLGQKHSIIALCEIINNEEEVKCKDEKNKKRALNQDSYGAIPDKYFVVTNSELVKIKYLLAYRYRASTVVASFTKKNCLWIVIVLYLAILVLIRLVNGPSWPKFIRYLCSFIE</sequence>
<evidence type="ECO:0000256" key="6">
    <source>
        <dbReference type="RuleBase" id="RU362114"/>
    </source>
</evidence>
<dbReference type="Gene3D" id="3.90.228.10">
    <property type="match status" value="1"/>
</dbReference>
<feature type="domain" description="PARP catalytic" evidence="9">
    <location>
        <begin position="98"/>
        <end position="318"/>
    </location>
</feature>
<evidence type="ECO:0000256" key="7">
    <source>
        <dbReference type="SAM" id="MobiDB-lite"/>
    </source>
</evidence>
<dbReference type="PROSITE" id="PS51257">
    <property type="entry name" value="PROKAR_LIPOPROTEIN"/>
    <property type="match status" value="1"/>
</dbReference>
<keyword evidence="1 6" id="KW-0328">Glycosyltransferase</keyword>
<dbReference type="AlphaFoldDB" id="A0A9N9QI13"/>
<proteinExistence type="inferred from homology"/>
<comment type="similarity">
    <text evidence="5">Belongs to the ARTD/PARP family.</text>
</comment>
<evidence type="ECO:0000259" key="9">
    <source>
        <dbReference type="PROSITE" id="PS51059"/>
    </source>
</evidence>
<dbReference type="GO" id="GO:0003950">
    <property type="term" value="F:NAD+ poly-ADP-ribosyltransferase activity"/>
    <property type="evidence" value="ECO:0007669"/>
    <property type="project" value="UniProtKB-UniRule"/>
</dbReference>
<keyword evidence="2 6" id="KW-0808">Transferase</keyword>
<dbReference type="GO" id="GO:0016779">
    <property type="term" value="F:nucleotidyltransferase activity"/>
    <property type="evidence" value="ECO:0007669"/>
    <property type="project" value="UniProtKB-KW"/>
</dbReference>
<evidence type="ECO:0000256" key="4">
    <source>
        <dbReference type="ARBA" id="ARBA00023027"/>
    </source>
</evidence>
<dbReference type="OrthoDB" id="19501at2759"/>
<dbReference type="SUPFAM" id="SSF56399">
    <property type="entry name" value="ADP-ribosylation"/>
    <property type="match status" value="1"/>
</dbReference>
<reference evidence="10" key="1">
    <citation type="submission" date="2022-01" db="EMBL/GenBank/DDBJ databases">
        <authorList>
            <person name="King R."/>
        </authorList>
    </citation>
    <scope>NUCLEOTIDE SEQUENCE</scope>
</reference>
<evidence type="ECO:0000256" key="1">
    <source>
        <dbReference type="ARBA" id="ARBA00022676"/>
    </source>
</evidence>
<evidence type="ECO:0000256" key="5">
    <source>
        <dbReference type="ARBA" id="ARBA00024347"/>
    </source>
</evidence>
<name>A0A9N9QI13_9CUCU</name>
<keyword evidence="8" id="KW-0812">Transmembrane</keyword>
<feature type="region of interest" description="Disordered" evidence="7">
    <location>
        <begin position="1"/>
        <end position="41"/>
    </location>
</feature>
<dbReference type="Pfam" id="PF00644">
    <property type="entry name" value="PARP"/>
    <property type="match status" value="1"/>
</dbReference>
<feature type="transmembrane region" description="Helical" evidence="8">
    <location>
        <begin position="326"/>
        <end position="343"/>
    </location>
</feature>
<evidence type="ECO:0000256" key="8">
    <source>
        <dbReference type="SAM" id="Phobius"/>
    </source>
</evidence>
<feature type="compositionally biased region" description="Polar residues" evidence="7">
    <location>
        <begin position="15"/>
        <end position="28"/>
    </location>
</feature>
<keyword evidence="3" id="KW-0548">Nucleotidyltransferase</keyword>
<dbReference type="InterPro" id="IPR012317">
    <property type="entry name" value="Poly(ADP-ribose)pol_cat_dom"/>
</dbReference>
<organism evidence="10 11">
    <name type="scientific">Ceutorhynchus assimilis</name>
    <name type="common">cabbage seed weevil</name>
    <dbReference type="NCBI Taxonomy" id="467358"/>
    <lineage>
        <taxon>Eukaryota</taxon>
        <taxon>Metazoa</taxon>
        <taxon>Ecdysozoa</taxon>
        <taxon>Arthropoda</taxon>
        <taxon>Hexapoda</taxon>
        <taxon>Insecta</taxon>
        <taxon>Pterygota</taxon>
        <taxon>Neoptera</taxon>
        <taxon>Endopterygota</taxon>
        <taxon>Coleoptera</taxon>
        <taxon>Polyphaga</taxon>
        <taxon>Cucujiformia</taxon>
        <taxon>Curculionidae</taxon>
        <taxon>Ceutorhynchinae</taxon>
        <taxon>Ceutorhynchus</taxon>
    </lineage>
</organism>
<keyword evidence="8" id="KW-0472">Membrane</keyword>
<evidence type="ECO:0000256" key="3">
    <source>
        <dbReference type="ARBA" id="ARBA00022695"/>
    </source>
</evidence>
<evidence type="ECO:0000313" key="11">
    <source>
        <dbReference type="Proteomes" id="UP001152799"/>
    </source>
</evidence>
<dbReference type="Pfam" id="PF18084">
    <property type="entry name" value="ARTD15_N"/>
    <property type="match status" value="1"/>
</dbReference>
<protein>
    <recommendedName>
        <fullName evidence="6">Poly [ADP-ribose] polymerase</fullName>
        <shortName evidence="6">PARP</shortName>
        <ecNumber evidence="6">2.4.2.-</ecNumber>
    </recommendedName>
</protein>
<dbReference type="InterPro" id="IPR051838">
    <property type="entry name" value="ARTD_PARP"/>
</dbReference>
<dbReference type="EMBL" id="OU892277">
    <property type="protein sequence ID" value="CAG9759328.1"/>
    <property type="molecule type" value="Genomic_DNA"/>
</dbReference>
<keyword evidence="8" id="KW-1133">Transmembrane helix</keyword>
<dbReference type="InterPro" id="IPR041400">
    <property type="entry name" value="PARP16_N"/>
</dbReference>
<evidence type="ECO:0000313" key="10">
    <source>
        <dbReference type="EMBL" id="CAG9759328.1"/>
    </source>
</evidence>
<dbReference type="PANTHER" id="PTHR21328">
    <property type="entry name" value="POLY ADP-RIBOSE POLYMERASE FAMILY, MEMBER PARP"/>
    <property type="match status" value="1"/>
</dbReference>
<evidence type="ECO:0000256" key="2">
    <source>
        <dbReference type="ARBA" id="ARBA00022679"/>
    </source>
</evidence>
<accession>A0A9N9QI13</accession>
<dbReference type="Proteomes" id="UP001152799">
    <property type="component" value="Chromosome 1"/>
</dbReference>
<dbReference type="EC" id="2.4.2.-" evidence="6"/>
<keyword evidence="11" id="KW-1185">Reference proteome</keyword>
<keyword evidence="4 6" id="KW-0520">NAD</keyword>
<gene>
    <name evidence="10" type="ORF">CEUTPL_LOCUS80</name>
</gene>